<evidence type="ECO:0000313" key="13">
    <source>
        <dbReference type="Proteomes" id="UP001071230"/>
    </source>
</evidence>
<dbReference type="Proteomes" id="UP000836597">
    <property type="component" value="Chromosome"/>
</dbReference>
<dbReference type="RefSeq" id="WP_240985531.1">
    <property type="nucleotide sequence ID" value="NZ_CDGJ01000078.1"/>
</dbReference>
<dbReference type="CDD" id="cd24011">
    <property type="entry name" value="ASKHA_NBD_BK"/>
    <property type="match status" value="1"/>
</dbReference>
<keyword evidence="5 9" id="KW-0547">Nucleotide-binding</keyword>
<evidence type="ECO:0000256" key="6">
    <source>
        <dbReference type="ARBA" id="ARBA00022777"/>
    </source>
</evidence>
<evidence type="ECO:0000313" key="11">
    <source>
        <dbReference type="EMBL" id="CAA7602103.1"/>
    </source>
</evidence>
<keyword evidence="4 9" id="KW-0808">Transferase</keyword>
<dbReference type="NCBIfam" id="NF002834">
    <property type="entry name" value="PRK03011.1-5"/>
    <property type="match status" value="1"/>
</dbReference>
<dbReference type="PANTHER" id="PTHR21060:SF15">
    <property type="entry name" value="ACETATE KINASE-RELATED"/>
    <property type="match status" value="1"/>
</dbReference>
<gene>
    <name evidence="9" type="primary">buk</name>
    <name evidence="12" type="ORF">DEACI_2529</name>
    <name evidence="11" type="ORF">DEACI_2775</name>
</gene>
<dbReference type="GO" id="GO:0005737">
    <property type="term" value="C:cytoplasm"/>
    <property type="evidence" value="ECO:0007669"/>
    <property type="project" value="UniProtKB-SubCell"/>
</dbReference>
<dbReference type="GO" id="GO:0006083">
    <property type="term" value="P:acetate metabolic process"/>
    <property type="evidence" value="ECO:0007669"/>
    <property type="project" value="TreeGrafter"/>
</dbReference>
<evidence type="ECO:0000256" key="3">
    <source>
        <dbReference type="ARBA" id="ARBA00022490"/>
    </source>
</evidence>
<dbReference type="PANTHER" id="PTHR21060">
    <property type="entry name" value="ACETATE KINASE"/>
    <property type="match status" value="1"/>
</dbReference>
<organism evidence="11">
    <name type="scientific">Acididesulfobacillus acetoxydans</name>
    <dbReference type="NCBI Taxonomy" id="1561005"/>
    <lineage>
        <taxon>Bacteria</taxon>
        <taxon>Bacillati</taxon>
        <taxon>Bacillota</taxon>
        <taxon>Clostridia</taxon>
        <taxon>Eubacteriales</taxon>
        <taxon>Peptococcaceae</taxon>
        <taxon>Acididesulfobacillus</taxon>
    </lineage>
</organism>
<dbReference type="KEGG" id="aacx:DEACI_2775"/>
<dbReference type="NCBIfam" id="TIGR02707">
    <property type="entry name" value="butyr_kinase"/>
    <property type="match status" value="1"/>
</dbReference>
<evidence type="ECO:0000256" key="10">
    <source>
        <dbReference type="RuleBase" id="RU003835"/>
    </source>
</evidence>
<evidence type="ECO:0000256" key="5">
    <source>
        <dbReference type="ARBA" id="ARBA00022741"/>
    </source>
</evidence>
<dbReference type="PROSITE" id="PS01075">
    <property type="entry name" value="ACETATE_KINASE_1"/>
    <property type="match status" value="1"/>
</dbReference>
<evidence type="ECO:0000313" key="12">
    <source>
        <dbReference type="EMBL" id="CEJ08054.1"/>
    </source>
</evidence>
<comment type="similarity">
    <text evidence="2 9 10">Belongs to the acetokinase family.</text>
</comment>
<dbReference type="SUPFAM" id="SSF53067">
    <property type="entry name" value="Actin-like ATPase domain"/>
    <property type="match status" value="2"/>
</dbReference>
<keyword evidence="7 9" id="KW-0067">ATP-binding</keyword>
<dbReference type="InterPro" id="IPR000890">
    <property type="entry name" value="Aliphatic_acid_kin_short-chain"/>
</dbReference>
<evidence type="ECO:0000256" key="9">
    <source>
        <dbReference type="HAMAP-Rule" id="MF_00542"/>
    </source>
</evidence>
<comment type="catalytic activity">
    <reaction evidence="8 9">
        <text>butanoate + ATP = butanoyl phosphate + ADP</text>
        <dbReference type="Rhea" id="RHEA:13585"/>
        <dbReference type="ChEBI" id="CHEBI:17968"/>
        <dbReference type="ChEBI" id="CHEBI:30616"/>
        <dbReference type="ChEBI" id="CHEBI:58079"/>
        <dbReference type="ChEBI" id="CHEBI:456216"/>
        <dbReference type="EC" id="2.7.2.7"/>
    </reaction>
</comment>
<accession>A0A8S0VXN8</accession>
<reference evidence="12" key="1">
    <citation type="submission" date="2014-11" db="EMBL/GenBank/DDBJ databases">
        <authorList>
            <person name="Hornung B.V."/>
        </authorList>
    </citation>
    <scope>NUCLEOTIDE SEQUENCE</scope>
    <source>
        <strain evidence="12">INE</strain>
    </source>
</reference>
<dbReference type="EMBL" id="LR746496">
    <property type="protein sequence ID" value="CAA7602103.1"/>
    <property type="molecule type" value="Genomic_DNA"/>
</dbReference>
<dbReference type="InterPro" id="IPR011245">
    <property type="entry name" value="Butyrate_kin"/>
</dbReference>
<keyword evidence="3 9" id="KW-0963">Cytoplasm</keyword>
<proteinExistence type="inferred from homology"/>
<evidence type="ECO:0000256" key="1">
    <source>
        <dbReference type="ARBA" id="ARBA00004496"/>
    </source>
</evidence>
<dbReference type="EMBL" id="CDGJ01000078">
    <property type="protein sequence ID" value="CEJ08054.1"/>
    <property type="molecule type" value="Genomic_DNA"/>
</dbReference>
<dbReference type="PRINTS" id="PR00471">
    <property type="entry name" value="ACETATEKNASE"/>
</dbReference>
<dbReference type="GO" id="GO:0005524">
    <property type="term" value="F:ATP binding"/>
    <property type="evidence" value="ECO:0007669"/>
    <property type="project" value="UniProtKB-KW"/>
</dbReference>
<dbReference type="EC" id="2.7.2.7" evidence="9"/>
<dbReference type="AlphaFoldDB" id="A0A8S0VXN8"/>
<protein>
    <recommendedName>
        <fullName evidence="9">Probable butyrate kinase</fullName>
        <shortName evidence="9">BK</shortName>
        <ecNumber evidence="9">2.7.2.7</ecNumber>
    </recommendedName>
    <alternativeName>
        <fullName evidence="9">Branched-chain carboxylic acid kinase</fullName>
    </alternativeName>
</protein>
<evidence type="ECO:0000256" key="2">
    <source>
        <dbReference type="ARBA" id="ARBA00008748"/>
    </source>
</evidence>
<name>A0A8S0VXN8_9FIRM</name>
<dbReference type="Gene3D" id="3.30.420.40">
    <property type="match status" value="2"/>
</dbReference>
<evidence type="ECO:0000256" key="7">
    <source>
        <dbReference type="ARBA" id="ARBA00022840"/>
    </source>
</evidence>
<dbReference type="GO" id="GO:0008776">
    <property type="term" value="F:acetate kinase activity"/>
    <property type="evidence" value="ECO:0007669"/>
    <property type="project" value="TreeGrafter"/>
</dbReference>
<dbReference type="InterPro" id="IPR043129">
    <property type="entry name" value="ATPase_NBD"/>
</dbReference>
<keyword evidence="13" id="KW-1185">Reference proteome</keyword>
<dbReference type="GO" id="GO:0047761">
    <property type="term" value="F:butyrate kinase activity"/>
    <property type="evidence" value="ECO:0007669"/>
    <property type="project" value="UniProtKB-UniRule"/>
</dbReference>
<evidence type="ECO:0000256" key="8">
    <source>
        <dbReference type="ARBA" id="ARBA00048596"/>
    </source>
</evidence>
<keyword evidence="6 9" id="KW-0418">Kinase</keyword>
<dbReference type="Pfam" id="PF00871">
    <property type="entry name" value="Acetate_kinase"/>
    <property type="match status" value="1"/>
</dbReference>
<sequence length="351" mass="37898">MYLLVINPGSTSTKVGLSRNSELLAVDTLQHAPEEMRRFRNVMDQKEMRRRAVEGFLSRQGLSPDKLSAVAARGGLLDPVPSGTYAVNAKMLEHLLTAKNGEHASNLGAVLAKALADRAGISAFVVDPPSVDELEDWARFSGRPELPRVSFLHALNIRRAILRCAAELGRPLQTCHFVAVHLGGGISVVAVKEGRIVDVSNANHGGPFSPERSGSLPARELLHLCFSGRYGEMELRRQINGKSGLLGYLGTNAGQEIEKRIEQGDEEAGRIFRAMAYQIAKEIGAMAAVLPQIDGLIYTGGLAHSELLLGLIQEYVGSLAPAFRLPGEDELAALAEGAYRVLSGKEEARVY</sequence>
<dbReference type="HAMAP" id="MF_00542">
    <property type="entry name" value="Butyrate_kinase"/>
    <property type="match status" value="1"/>
</dbReference>
<comment type="subcellular location">
    <subcellularLocation>
        <location evidence="1 9">Cytoplasm</location>
    </subcellularLocation>
</comment>
<reference evidence="11" key="2">
    <citation type="submission" date="2020-01" db="EMBL/GenBank/DDBJ databases">
        <authorList>
            <person name="Hornung B."/>
        </authorList>
    </citation>
    <scope>NUCLEOTIDE SEQUENCE</scope>
    <source>
        <strain evidence="11">PacBioINE</strain>
    </source>
</reference>
<dbReference type="Proteomes" id="UP001071230">
    <property type="component" value="Unassembled WGS sequence"/>
</dbReference>
<dbReference type="PIRSF" id="PIRSF036458">
    <property type="entry name" value="Butyrate_kin"/>
    <property type="match status" value="1"/>
</dbReference>
<dbReference type="InterPro" id="IPR023865">
    <property type="entry name" value="Aliphatic_acid_kinase_CS"/>
</dbReference>
<dbReference type="PROSITE" id="PS01076">
    <property type="entry name" value="ACETATE_KINASE_2"/>
    <property type="match status" value="1"/>
</dbReference>
<evidence type="ECO:0000256" key="4">
    <source>
        <dbReference type="ARBA" id="ARBA00022679"/>
    </source>
</evidence>